<comment type="caution">
    <text evidence="1">The sequence shown here is derived from an EMBL/GenBank/DDBJ whole genome shotgun (WGS) entry which is preliminary data.</text>
</comment>
<reference evidence="1" key="1">
    <citation type="submission" date="2022-07" db="EMBL/GenBank/DDBJ databases">
        <authorList>
            <person name="Macas J."/>
            <person name="Novak P."/>
            <person name="Neumann P."/>
        </authorList>
    </citation>
    <scope>NUCLEOTIDE SEQUENCE</scope>
</reference>
<proteinExistence type="predicted"/>
<dbReference type="PANTHER" id="PTHR32166:SF74">
    <property type="entry name" value="OS05G0256350 PROTEIN"/>
    <property type="match status" value="1"/>
</dbReference>
<keyword evidence="2" id="KW-1185">Reference proteome</keyword>
<accession>A0AAV0GE02</accession>
<dbReference type="SUPFAM" id="SSF53098">
    <property type="entry name" value="Ribonuclease H-like"/>
    <property type="match status" value="1"/>
</dbReference>
<dbReference type="AlphaFoldDB" id="A0AAV0GE02"/>
<evidence type="ECO:0008006" key="3">
    <source>
        <dbReference type="Google" id="ProtNLM"/>
    </source>
</evidence>
<dbReference type="Proteomes" id="UP001152523">
    <property type="component" value="Unassembled WGS sequence"/>
</dbReference>
<evidence type="ECO:0000313" key="1">
    <source>
        <dbReference type="EMBL" id="CAH9146134.1"/>
    </source>
</evidence>
<dbReference type="PANTHER" id="PTHR32166">
    <property type="entry name" value="OSJNBA0013A04.12 PROTEIN"/>
    <property type="match status" value="1"/>
</dbReference>
<name>A0AAV0GE02_9ASTE</name>
<gene>
    <name evidence="1" type="ORF">CEPIT_LOCUS42750</name>
</gene>
<protein>
    <recommendedName>
        <fullName evidence="3">HAT C-terminal dimerisation domain-containing protein</fullName>
    </recommendedName>
</protein>
<sequence>MEKKNARIVARQGFWDNVYFTCQVLAPLVDVIRLVDTEEKPSMGYIYESMDRSKDQIEKNLGNDQFTYAKVWQTIDIRWNNKFHHALHAAGYYLNPSIFYKHGVTKMESNKEIKAGLLEAIQKLVDEDALDSISSELVLYRSASGSLGSTMAVRAREKVPPNEWWLSYGSDVPNLQMFALKVLSQTCSASPVSVIGVPLIIYIQRRETVCCNQN</sequence>
<dbReference type="EMBL" id="CAMAPF010001093">
    <property type="protein sequence ID" value="CAH9146134.1"/>
    <property type="molecule type" value="Genomic_DNA"/>
</dbReference>
<dbReference type="InterPro" id="IPR012337">
    <property type="entry name" value="RNaseH-like_sf"/>
</dbReference>
<evidence type="ECO:0000313" key="2">
    <source>
        <dbReference type="Proteomes" id="UP001152523"/>
    </source>
</evidence>
<organism evidence="1 2">
    <name type="scientific">Cuscuta epithymum</name>
    <dbReference type="NCBI Taxonomy" id="186058"/>
    <lineage>
        <taxon>Eukaryota</taxon>
        <taxon>Viridiplantae</taxon>
        <taxon>Streptophyta</taxon>
        <taxon>Embryophyta</taxon>
        <taxon>Tracheophyta</taxon>
        <taxon>Spermatophyta</taxon>
        <taxon>Magnoliopsida</taxon>
        <taxon>eudicotyledons</taxon>
        <taxon>Gunneridae</taxon>
        <taxon>Pentapetalae</taxon>
        <taxon>asterids</taxon>
        <taxon>lamiids</taxon>
        <taxon>Solanales</taxon>
        <taxon>Convolvulaceae</taxon>
        <taxon>Cuscuteae</taxon>
        <taxon>Cuscuta</taxon>
        <taxon>Cuscuta subgen. Cuscuta</taxon>
    </lineage>
</organism>